<sequence length="74" mass="8169">MNSLPMMSASELVRQAGDTTETYLNRAVRAIDERLGDGYASKHPELVAAFMQICVQDFEIAIRFLTNQSGGCND</sequence>
<proteinExistence type="predicted"/>
<gene>
    <name evidence="1" type="ORF">BCL69_105519</name>
</gene>
<dbReference type="RefSeq" id="WP_144412933.1">
    <property type="nucleotide sequence ID" value="NZ_CP011451.1"/>
</dbReference>
<comment type="caution">
    <text evidence="1">The sequence shown here is derived from an EMBL/GenBank/DDBJ whole genome shotgun (WGS) entry which is preliminary data.</text>
</comment>
<name>A0A5D3YA64_9PROT</name>
<dbReference type="OrthoDB" id="6445436at2"/>
<reference evidence="1 2" key="1">
    <citation type="submission" date="2019-07" db="EMBL/GenBank/DDBJ databases">
        <title>Active sludge and wastewater microbial communities from Klosterneuburg, Austria.</title>
        <authorList>
            <person name="Wagner M."/>
        </authorList>
    </citation>
    <scope>NUCLEOTIDE SEQUENCE [LARGE SCALE GENOMIC DNA]</scope>
    <source>
        <strain evidence="1 2">Nm2</strain>
    </source>
</reference>
<dbReference type="EMBL" id="VNHT01000055">
    <property type="protein sequence ID" value="TYP80673.1"/>
    <property type="molecule type" value="Genomic_DNA"/>
</dbReference>
<evidence type="ECO:0000313" key="2">
    <source>
        <dbReference type="Proteomes" id="UP000324176"/>
    </source>
</evidence>
<organism evidence="1 2">
    <name type="scientific">Nitrosomonas communis</name>
    <dbReference type="NCBI Taxonomy" id="44574"/>
    <lineage>
        <taxon>Bacteria</taxon>
        <taxon>Pseudomonadati</taxon>
        <taxon>Pseudomonadota</taxon>
        <taxon>Betaproteobacteria</taxon>
        <taxon>Nitrosomonadales</taxon>
        <taxon>Nitrosomonadaceae</taxon>
        <taxon>Nitrosomonas</taxon>
    </lineage>
</organism>
<protein>
    <submittedName>
        <fullName evidence="1">Uncharacterized protein</fullName>
    </submittedName>
</protein>
<dbReference type="AlphaFoldDB" id="A0A5D3YA64"/>
<evidence type="ECO:0000313" key="1">
    <source>
        <dbReference type="EMBL" id="TYP80673.1"/>
    </source>
</evidence>
<dbReference type="Proteomes" id="UP000324176">
    <property type="component" value="Unassembled WGS sequence"/>
</dbReference>
<accession>A0A5D3YA64</accession>